<name>A0ABW5R8U0_9BACL</name>
<comment type="caution">
    <text evidence="3">The sequence shown here is derived from an EMBL/GenBank/DDBJ whole genome shotgun (WGS) entry which is preliminary data.</text>
</comment>
<dbReference type="PANTHER" id="PTHR21621">
    <property type="entry name" value="RIBOSOMAL PROTEIN S6 MODIFICATION PROTEIN"/>
    <property type="match status" value="1"/>
</dbReference>
<dbReference type="Pfam" id="PF14398">
    <property type="entry name" value="ATPgrasp_YheCD"/>
    <property type="match status" value="1"/>
</dbReference>
<organism evidence="3 4">
    <name type="scientific">Marinicrinis sediminis</name>
    <dbReference type="NCBI Taxonomy" id="1652465"/>
    <lineage>
        <taxon>Bacteria</taxon>
        <taxon>Bacillati</taxon>
        <taxon>Bacillota</taxon>
        <taxon>Bacilli</taxon>
        <taxon>Bacillales</taxon>
        <taxon>Paenibacillaceae</taxon>
    </lineage>
</organism>
<keyword evidence="1" id="KW-0067">ATP-binding</keyword>
<feature type="domain" description="ATP-grasp" evidence="2">
    <location>
        <begin position="15"/>
        <end position="242"/>
    </location>
</feature>
<keyword evidence="1" id="KW-0547">Nucleotide-binding</keyword>
<dbReference type="InterPro" id="IPR026838">
    <property type="entry name" value="YheC/D"/>
</dbReference>
<evidence type="ECO:0000256" key="1">
    <source>
        <dbReference type="PROSITE-ProRule" id="PRU00409"/>
    </source>
</evidence>
<evidence type="ECO:0000313" key="4">
    <source>
        <dbReference type="Proteomes" id="UP001597497"/>
    </source>
</evidence>
<dbReference type="SUPFAM" id="SSF56059">
    <property type="entry name" value="Glutathione synthetase ATP-binding domain-like"/>
    <property type="match status" value="1"/>
</dbReference>
<keyword evidence="4" id="KW-1185">Reference proteome</keyword>
<proteinExistence type="predicted"/>
<gene>
    <name evidence="3" type="ORF">ACFSUC_06060</name>
</gene>
<dbReference type="EMBL" id="JBHUMM010000010">
    <property type="protein sequence ID" value="MFD2671165.1"/>
    <property type="molecule type" value="Genomic_DNA"/>
</dbReference>
<reference evidence="4" key="1">
    <citation type="journal article" date="2019" name="Int. J. Syst. Evol. Microbiol.">
        <title>The Global Catalogue of Microorganisms (GCM) 10K type strain sequencing project: providing services to taxonomists for standard genome sequencing and annotation.</title>
        <authorList>
            <consortium name="The Broad Institute Genomics Platform"/>
            <consortium name="The Broad Institute Genome Sequencing Center for Infectious Disease"/>
            <person name="Wu L."/>
            <person name="Ma J."/>
        </authorList>
    </citation>
    <scope>NUCLEOTIDE SEQUENCE [LARGE SCALE GENOMIC DNA]</scope>
    <source>
        <strain evidence="4">KCTC 33676</strain>
    </source>
</reference>
<dbReference type="Gene3D" id="3.30.470.20">
    <property type="entry name" value="ATP-grasp fold, B domain"/>
    <property type="match status" value="1"/>
</dbReference>
<dbReference type="PROSITE" id="PS50975">
    <property type="entry name" value="ATP_GRASP"/>
    <property type="match status" value="1"/>
</dbReference>
<protein>
    <submittedName>
        <fullName evidence="3">YheC/YheD family protein</fullName>
    </submittedName>
</protein>
<dbReference type="PANTHER" id="PTHR21621:SF0">
    <property type="entry name" value="BETA-CITRYLGLUTAMATE SYNTHASE B-RELATED"/>
    <property type="match status" value="1"/>
</dbReference>
<accession>A0ABW5R8U0</accession>
<dbReference type="Proteomes" id="UP001597497">
    <property type="component" value="Unassembled WGS sequence"/>
</dbReference>
<dbReference type="RefSeq" id="WP_379928599.1">
    <property type="nucleotide sequence ID" value="NZ_JBHUMM010000010.1"/>
</dbReference>
<evidence type="ECO:0000313" key="3">
    <source>
        <dbReference type="EMBL" id="MFD2671165.1"/>
    </source>
</evidence>
<sequence>MGWPSRSKYSKHLFMMKSSTVAVHLPETVPLSRPHFRRMLARHGSVIVKPSNGSGGKGVLFVSRRGRACLIQSGRSRRVLRTVDHGYAFVARQSRHQIIQKAIPLASVNRRLFDLRVMVQRKRGGNWVVTGKLAKVAGQGYKITNVRRSSGHVVPLGTVISRSPHLQTAALRSYEKRINLLAVRAANRLGVHYPGLRIVGFDMAFDQSGRIWIIEANFSPAVSLFLKLKNRAMYRTVMAYKKP</sequence>
<evidence type="ECO:0000259" key="2">
    <source>
        <dbReference type="PROSITE" id="PS50975"/>
    </source>
</evidence>
<dbReference type="InterPro" id="IPR011761">
    <property type="entry name" value="ATP-grasp"/>
</dbReference>